<dbReference type="RefSeq" id="WP_110389854.1">
    <property type="nucleotide sequence ID" value="NZ_QJKI01000003.1"/>
</dbReference>
<keyword evidence="1" id="KW-0547">Nucleotide-binding</keyword>
<dbReference type="AlphaFoldDB" id="A0A318L5Q1"/>
<evidence type="ECO:0000256" key="2">
    <source>
        <dbReference type="ARBA" id="ARBA00022801"/>
    </source>
</evidence>
<dbReference type="GO" id="GO:0016787">
    <property type="term" value="F:hydrolase activity"/>
    <property type="evidence" value="ECO:0007669"/>
    <property type="project" value="UniProtKB-KW"/>
</dbReference>
<keyword evidence="6" id="KW-1185">Reference proteome</keyword>
<dbReference type="Gene3D" id="2.40.100.10">
    <property type="entry name" value="Cyclophilin-like"/>
    <property type="match status" value="1"/>
</dbReference>
<evidence type="ECO:0000259" key="4">
    <source>
        <dbReference type="SMART" id="SM00797"/>
    </source>
</evidence>
<evidence type="ECO:0000313" key="5">
    <source>
        <dbReference type="EMBL" id="PXX80823.1"/>
    </source>
</evidence>
<dbReference type="PANTHER" id="PTHR43309">
    <property type="entry name" value="5-OXOPROLINASE SUBUNIT C"/>
    <property type="match status" value="1"/>
</dbReference>
<comment type="caution">
    <text evidence="5">The sequence shown here is derived from an EMBL/GenBank/DDBJ whole genome shotgun (WGS) entry which is preliminary data.</text>
</comment>
<dbReference type="InterPro" id="IPR052708">
    <property type="entry name" value="PxpC"/>
</dbReference>
<organism evidence="5 6">
    <name type="scientific">Rivihabitans pingtungensis</name>
    <dbReference type="NCBI Taxonomy" id="1054498"/>
    <lineage>
        <taxon>Bacteria</taxon>
        <taxon>Pseudomonadati</taxon>
        <taxon>Pseudomonadota</taxon>
        <taxon>Betaproteobacteria</taxon>
        <taxon>Neisseriales</taxon>
        <taxon>Aquaspirillaceae</taxon>
        <taxon>Rivihabitans</taxon>
    </lineage>
</organism>
<dbReference type="OrthoDB" id="9768696at2"/>
<feature type="domain" description="Carboxyltransferase" evidence="4">
    <location>
        <begin position="23"/>
        <end position="296"/>
    </location>
</feature>
<evidence type="ECO:0000256" key="3">
    <source>
        <dbReference type="ARBA" id="ARBA00022840"/>
    </source>
</evidence>
<dbReference type="NCBIfam" id="TIGR00724">
    <property type="entry name" value="urea_amlyse_rel"/>
    <property type="match status" value="1"/>
</dbReference>
<evidence type="ECO:0000313" key="6">
    <source>
        <dbReference type="Proteomes" id="UP000247555"/>
    </source>
</evidence>
<dbReference type="SUPFAM" id="SSF50891">
    <property type="entry name" value="Cyclophilin-like"/>
    <property type="match status" value="1"/>
</dbReference>
<dbReference type="Proteomes" id="UP000247555">
    <property type="component" value="Unassembled WGS sequence"/>
</dbReference>
<accession>A0A318L5Q1</accession>
<dbReference type="Pfam" id="PF02626">
    <property type="entry name" value="CT_A_B"/>
    <property type="match status" value="1"/>
</dbReference>
<reference evidence="5 6" key="1">
    <citation type="submission" date="2018-05" db="EMBL/GenBank/DDBJ databases">
        <title>Genomic Encyclopedia of Type Strains, Phase IV (KMG-IV): sequencing the most valuable type-strain genomes for metagenomic binning, comparative biology and taxonomic classification.</title>
        <authorList>
            <person name="Goeker M."/>
        </authorList>
    </citation>
    <scope>NUCLEOTIDE SEQUENCE [LARGE SCALE GENOMIC DNA]</scope>
    <source>
        <strain evidence="5 6">DSM 29661</strain>
    </source>
</reference>
<protein>
    <submittedName>
        <fullName evidence="5">Biotin-dependent carboxylase-like uncharacterized protein</fullName>
    </submittedName>
</protein>
<sequence length="310" mass="33205">MLEILRPGVQTSVQDRGRRGLRHLGIAQAGALDMPALYRANSLLGNDPDAAGLEITLGPVSVRFGRDAWLALSGAHFHPELNGRPIHTGQRVFAQAGHTLTLSGCQYGMRTYLAVDGGIDAPLTLGARATDLQGGFGGVHGRALEAGDRLPLGAPRALRDGPGCRSPDWTPYVRALPGPDYASFSPSAQAAFWQRQWTVTPSSNRMGMRLRGTPLVRRHNMDLLSHAVFPGVVQAPPDGQPIILLADAQTTGGYPCLATVIQADLWKLAQARPGAHLHFVPCSAADARAALARQVREGQRLRHALRTLTE</sequence>
<dbReference type="PANTHER" id="PTHR43309:SF3">
    <property type="entry name" value="5-OXOPROLINASE SUBUNIT C"/>
    <property type="match status" value="1"/>
</dbReference>
<proteinExistence type="predicted"/>
<dbReference type="InterPro" id="IPR029000">
    <property type="entry name" value="Cyclophilin-like_dom_sf"/>
</dbReference>
<name>A0A318L5Q1_9NEIS</name>
<evidence type="ECO:0000256" key="1">
    <source>
        <dbReference type="ARBA" id="ARBA00022741"/>
    </source>
</evidence>
<keyword evidence="3" id="KW-0067">ATP-binding</keyword>
<dbReference type="InterPro" id="IPR003778">
    <property type="entry name" value="CT_A_B"/>
</dbReference>
<dbReference type="EMBL" id="QJKI01000003">
    <property type="protein sequence ID" value="PXX80823.1"/>
    <property type="molecule type" value="Genomic_DNA"/>
</dbReference>
<gene>
    <name evidence="5" type="ORF">DFR34_103166</name>
</gene>
<dbReference type="SMART" id="SM00797">
    <property type="entry name" value="AHS2"/>
    <property type="match status" value="1"/>
</dbReference>
<dbReference type="GO" id="GO:0005524">
    <property type="term" value="F:ATP binding"/>
    <property type="evidence" value="ECO:0007669"/>
    <property type="project" value="UniProtKB-KW"/>
</dbReference>
<keyword evidence="2" id="KW-0378">Hydrolase</keyword>